<dbReference type="HOGENOM" id="CLU_075800_0_0_9"/>
<proteinExistence type="predicted"/>
<reference evidence="2 3" key="1">
    <citation type="submission" date="2010-11" db="EMBL/GenBank/DDBJ databases">
        <authorList>
            <person name="Muzny D."/>
            <person name="Qin X."/>
            <person name="Deng J."/>
            <person name="Jiang H."/>
            <person name="Liu Y."/>
            <person name="Qu J."/>
            <person name="Song X.-Z."/>
            <person name="Zhang L."/>
            <person name="Thornton R."/>
            <person name="Coyle M."/>
            <person name="Francisco L."/>
            <person name="Jackson L."/>
            <person name="Javaid M."/>
            <person name="Korchina V."/>
            <person name="Kovar C."/>
            <person name="Mata R."/>
            <person name="Mathew T."/>
            <person name="Ngo R."/>
            <person name="Nguyen L."/>
            <person name="Nguyen N."/>
            <person name="Okwuonu G."/>
            <person name="Ongeri F."/>
            <person name="Pham C."/>
            <person name="Simmons D."/>
            <person name="Wilczek-Boney K."/>
            <person name="Hale W."/>
            <person name="Jakkamsetti A."/>
            <person name="Pham P."/>
            <person name="Ruth R."/>
            <person name="San Lucas F."/>
            <person name="Warren J."/>
            <person name="Zhang J."/>
            <person name="Zhao Z."/>
            <person name="Zhou C."/>
            <person name="Zhu D."/>
            <person name="Lee S."/>
            <person name="Bess C."/>
            <person name="Blankenburg K."/>
            <person name="Forbes L."/>
            <person name="Fu Q."/>
            <person name="Gubbala S."/>
            <person name="Hirani K."/>
            <person name="Jayaseelan J.C."/>
            <person name="Lara F."/>
            <person name="Munidasa M."/>
            <person name="Palculict T."/>
            <person name="Patil S."/>
            <person name="Pu L.-L."/>
            <person name="Saada N."/>
            <person name="Tang L."/>
            <person name="Weissenberger G."/>
            <person name="Zhu Y."/>
            <person name="Hemphill L."/>
            <person name="Shang Y."/>
            <person name="Youmans B."/>
            <person name="Ayvaz T."/>
            <person name="Ross M."/>
            <person name="Santibanez J."/>
            <person name="Aqrawi P."/>
            <person name="Gross S."/>
            <person name="Joshi V."/>
            <person name="Fowler G."/>
            <person name="Nazareth L."/>
            <person name="Reid J."/>
            <person name="Worley K."/>
            <person name="Petrosino J."/>
            <person name="Highlander S."/>
            <person name="Gibbs R."/>
        </authorList>
    </citation>
    <scope>NUCLEOTIDE SEQUENCE [LARGE SCALE GENOMIC DNA]</scope>
    <source>
        <strain evidence="2 3">ATCC 49296</strain>
    </source>
</reference>
<dbReference type="SUPFAM" id="SSF52141">
    <property type="entry name" value="Uracil-DNA glycosylase-like"/>
    <property type="match status" value="1"/>
</dbReference>
<dbReference type="PANTHER" id="PTHR42160">
    <property type="entry name" value="URACIL-DNA GLYCOSYLASE SUPERFAMILY PROTEIN"/>
    <property type="match status" value="1"/>
</dbReference>
<evidence type="ECO:0000313" key="3">
    <source>
        <dbReference type="Proteomes" id="UP000004500"/>
    </source>
</evidence>
<accession>E6KLS7</accession>
<dbReference type="eggNOG" id="COG1573">
    <property type="taxonomic scope" value="Bacteria"/>
</dbReference>
<gene>
    <name evidence="2" type="ORF">HMPREF8578_1027</name>
</gene>
<dbReference type="InterPro" id="IPR047124">
    <property type="entry name" value="HI_0220.2"/>
</dbReference>
<organism evidence="2 3">
    <name type="scientific">Streptococcus oralis ATCC 49296</name>
    <dbReference type="NCBI Taxonomy" id="888049"/>
    <lineage>
        <taxon>Bacteria</taxon>
        <taxon>Bacillati</taxon>
        <taxon>Bacillota</taxon>
        <taxon>Bacilli</taxon>
        <taxon>Lactobacillales</taxon>
        <taxon>Streptococcaceae</taxon>
        <taxon>Streptococcus</taxon>
    </lineage>
</organism>
<dbReference type="PANTHER" id="PTHR42160:SF1">
    <property type="entry name" value="URACIL-DNA GLYCOSYLASE SUPERFAMILY PROTEIN"/>
    <property type="match status" value="1"/>
</dbReference>
<dbReference type="SMART" id="SM00986">
    <property type="entry name" value="UDG"/>
    <property type="match status" value="1"/>
</dbReference>
<dbReference type="Gene3D" id="3.40.470.10">
    <property type="entry name" value="Uracil-DNA glycosylase-like domain"/>
    <property type="match status" value="1"/>
</dbReference>
<comment type="caution">
    <text evidence="2">The sequence shown here is derived from an EMBL/GenBank/DDBJ whole genome shotgun (WGS) entry which is preliminary data.</text>
</comment>
<evidence type="ECO:0000259" key="1">
    <source>
        <dbReference type="SMART" id="SM00986"/>
    </source>
</evidence>
<dbReference type="Proteomes" id="UP000004500">
    <property type="component" value="Unassembled WGS sequence"/>
</dbReference>
<protein>
    <submittedName>
        <fullName evidence="2">Uracil-DNA glycosylase family protein</fullName>
    </submittedName>
</protein>
<dbReference type="CDD" id="cd10033">
    <property type="entry name" value="UDG_like"/>
    <property type="match status" value="1"/>
</dbReference>
<sequence>MDFFLEGKQMSQIERIKQAIMADPQNTCYTERGIEPLFAAPKTARINIVGQAPGLKTQEAGIYWKDKSGDRLRDWLGVDEDTFYNSGYFAVLPMDFYFPGHGKSGDLPPRTDFAEKWHPQLLKECPNIELTLLIGQYAQAYYLQEKISGKVTDRVHRFKDYLPDYFPLVHPSPRNQIWMAKNPWFESEVVPDLKNRIQKILGETK</sequence>
<name>E6KLS7_STROR</name>
<dbReference type="EMBL" id="AEPO01000012">
    <property type="protein sequence ID" value="EFU62887.1"/>
    <property type="molecule type" value="Genomic_DNA"/>
</dbReference>
<dbReference type="Pfam" id="PF03167">
    <property type="entry name" value="UDG"/>
    <property type="match status" value="1"/>
</dbReference>
<feature type="domain" description="Uracil-DNA glycosylase-like" evidence="1">
    <location>
        <begin position="36"/>
        <end position="194"/>
    </location>
</feature>
<dbReference type="InterPro" id="IPR005122">
    <property type="entry name" value="Uracil-DNA_glycosylase-like"/>
</dbReference>
<dbReference type="SMART" id="SM00987">
    <property type="entry name" value="UreE_C"/>
    <property type="match status" value="1"/>
</dbReference>
<dbReference type="AlphaFoldDB" id="E6KLS7"/>
<dbReference type="InterPro" id="IPR036895">
    <property type="entry name" value="Uracil-DNA_glycosylase-like_sf"/>
</dbReference>
<evidence type="ECO:0000313" key="2">
    <source>
        <dbReference type="EMBL" id="EFU62887.1"/>
    </source>
</evidence>